<gene>
    <name evidence="1" type="ORF">SEMRO_2101_G314570.1</name>
</gene>
<dbReference type="EMBL" id="CAICTM010002099">
    <property type="protein sequence ID" value="CAB9527902.1"/>
    <property type="molecule type" value="Genomic_DNA"/>
</dbReference>
<proteinExistence type="predicted"/>
<evidence type="ECO:0000313" key="1">
    <source>
        <dbReference type="EMBL" id="CAB9527902.1"/>
    </source>
</evidence>
<organism evidence="1 2">
    <name type="scientific">Seminavis robusta</name>
    <dbReference type="NCBI Taxonomy" id="568900"/>
    <lineage>
        <taxon>Eukaryota</taxon>
        <taxon>Sar</taxon>
        <taxon>Stramenopiles</taxon>
        <taxon>Ochrophyta</taxon>
        <taxon>Bacillariophyta</taxon>
        <taxon>Bacillariophyceae</taxon>
        <taxon>Bacillariophycidae</taxon>
        <taxon>Naviculales</taxon>
        <taxon>Naviculaceae</taxon>
        <taxon>Seminavis</taxon>
    </lineage>
</organism>
<dbReference type="Proteomes" id="UP001153069">
    <property type="component" value="Unassembled WGS sequence"/>
</dbReference>
<name>A0A9N8ETK3_9STRA</name>
<reference evidence="1" key="1">
    <citation type="submission" date="2020-06" db="EMBL/GenBank/DDBJ databases">
        <authorList>
            <consortium name="Plant Systems Biology data submission"/>
        </authorList>
    </citation>
    <scope>NUCLEOTIDE SEQUENCE</scope>
    <source>
        <strain evidence="1">D6</strain>
    </source>
</reference>
<accession>A0A9N8ETK3</accession>
<evidence type="ECO:0000313" key="2">
    <source>
        <dbReference type="Proteomes" id="UP001153069"/>
    </source>
</evidence>
<comment type="caution">
    <text evidence="1">The sequence shown here is derived from an EMBL/GenBank/DDBJ whole genome shotgun (WGS) entry which is preliminary data.</text>
</comment>
<dbReference type="AlphaFoldDB" id="A0A9N8ETK3"/>
<keyword evidence="2" id="KW-1185">Reference proteome</keyword>
<sequence length="82" mass="9093">MMRCSFENRKWRKRDLGCDAATESDLVSQLASARCLDSRSGSELLESTCSFQYFSLNGDVGLYDVVCGRAWSPVVPTIGMCD</sequence>
<protein>
    <submittedName>
        <fullName evidence="1">Uncharacterized protein</fullName>
    </submittedName>
</protein>